<sequence length="181" mass="19571">MVFGGLTLVCSLVSIAISPISGRLVTRVLRLRAATPFLAVDGPHLLTQVLVVAASPKPRWDEGPQWAPPSPGARRLRVPPRPGAYSALDFRTTGLRALTRYIHAAAPHLSLSVGVGLVAPSLLQFEVSCCRDRVSGSENFVISTMWGRHLGFLELWSSIVFSSFLLDRGCRYCSGLCSGVR</sequence>
<evidence type="ECO:0000313" key="3">
    <source>
        <dbReference type="Proteomes" id="UP001066276"/>
    </source>
</evidence>
<feature type="chain" id="PRO_5043395274" evidence="1">
    <location>
        <begin position="23"/>
        <end position="181"/>
    </location>
</feature>
<dbReference type="AlphaFoldDB" id="A0AAV7RNN6"/>
<proteinExistence type="predicted"/>
<comment type="caution">
    <text evidence="2">The sequence shown here is derived from an EMBL/GenBank/DDBJ whole genome shotgun (WGS) entry which is preliminary data.</text>
</comment>
<dbReference type="Proteomes" id="UP001066276">
    <property type="component" value="Chromosome 5"/>
</dbReference>
<feature type="signal peptide" evidence="1">
    <location>
        <begin position="1"/>
        <end position="22"/>
    </location>
</feature>
<evidence type="ECO:0000313" key="2">
    <source>
        <dbReference type="EMBL" id="KAJ1154096.1"/>
    </source>
</evidence>
<dbReference type="EMBL" id="JANPWB010000009">
    <property type="protein sequence ID" value="KAJ1154096.1"/>
    <property type="molecule type" value="Genomic_DNA"/>
</dbReference>
<evidence type="ECO:0000256" key="1">
    <source>
        <dbReference type="SAM" id="SignalP"/>
    </source>
</evidence>
<protein>
    <submittedName>
        <fullName evidence="2">Uncharacterized protein</fullName>
    </submittedName>
</protein>
<organism evidence="2 3">
    <name type="scientific">Pleurodeles waltl</name>
    <name type="common">Iberian ribbed newt</name>
    <dbReference type="NCBI Taxonomy" id="8319"/>
    <lineage>
        <taxon>Eukaryota</taxon>
        <taxon>Metazoa</taxon>
        <taxon>Chordata</taxon>
        <taxon>Craniata</taxon>
        <taxon>Vertebrata</taxon>
        <taxon>Euteleostomi</taxon>
        <taxon>Amphibia</taxon>
        <taxon>Batrachia</taxon>
        <taxon>Caudata</taxon>
        <taxon>Salamandroidea</taxon>
        <taxon>Salamandridae</taxon>
        <taxon>Pleurodelinae</taxon>
        <taxon>Pleurodeles</taxon>
    </lineage>
</organism>
<keyword evidence="3" id="KW-1185">Reference proteome</keyword>
<accession>A0AAV7RNN6</accession>
<keyword evidence="1" id="KW-0732">Signal</keyword>
<name>A0AAV7RNN6_PLEWA</name>
<reference evidence="2" key="1">
    <citation type="journal article" date="2022" name="bioRxiv">
        <title>Sequencing and chromosome-scale assembly of the giantPleurodeles waltlgenome.</title>
        <authorList>
            <person name="Brown T."/>
            <person name="Elewa A."/>
            <person name="Iarovenko S."/>
            <person name="Subramanian E."/>
            <person name="Araus A.J."/>
            <person name="Petzold A."/>
            <person name="Susuki M."/>
            <person name="Suzuki K.-i.T."/>
            <person name="Hayashi T."/>
            <person name="Toyoda A."/>
            <person name="Oliveira C."/>
            <person name="Osipova E."/>
            <person name="Leigh N.D."/>
            <person name="Simon A."/>
            <person name="Yun M.H."/>
        </authorList>
    </citation>
    <scope>NUCLEOTIDE SEQUENCE</scope>
    <source>
        <strain evidence="2">20211129_DDA</strain>
        <tissue evidence="2">Liver</tissue>
    </source>
</reference>
<gene>
    <name evidence="2" type="ORF">NDU88_006852</name>
</gene>